<gene>
    <name evidence="1" type="ORF">NO1_1320</name>
</gene>
<keyword evidence="2" id="KW-1185">Reference proteome</keyword>
<proteinExistence type="predicted"/>
<name>A0A388TCJ5_TERA1</name>
<dbReference type="Proteomes" id="UP000269352">
    <property type="component" value="Unassembled WGS sequence"/>
</dbReference>
<sequence length="147" mass="17523">METTSSLLKYINKSSKEKNSQKFLLELDDIVNHELELVENTAKEAAVKDTIKEINQSAVRARVAKQHQESFDNLQDYFKGKLFYIAYRESQKYIKFREIERIVDRNTLISFVKEIETGQEYAWKLIDNLIDTKLRNFLYGIFTYLYF</sequence>
<reference evidence="1 2" key="1">
    <citation type="journal article" date="2019" name="ISME J.">
        <title>Genome analyses of uncultured TG2/ZB3 bacteria in 'Margulisbacteria' specifically attached to ectosymbiotic spirochetes of protists in the termite gut.</title>
        <authorList>
            <person name="Utami Y.D."/>
            <person name="Kuwahara H."/>
            <person name="Igai K."/>
            <person name="Murakami T."/>
            <person name="Sugaya K."/>
            <person name="Morikawa T."/>
            <person name="Nagura Y."/>
            <person name="Yuki M."/>
            <person name="Deevong P."/>
            <person name="Inoue T."/>
            <person name="Kihara K."/>
            <person name="Lo N."/>
            <person name="Yamada A."/>
            <person name="Ohkuma M."/>
            <person name="Hongoh Y."/>
        </authorList>
    </citation>
    <scope>NUCLEOTIDE SEQUENCE [LARGE SCALE GENOMIC DNA]</scope>
    <source>
        <strain evidence="1">NkOx7-01</strain>
    </source>
</reference>
<dbReference type="AlphaFoldDB" id="A0A388TCJ5"/>
<comment type="caution">
    <text evidence="1">The sequence shown here is derived from an EMBL/GenBank/DDBJ whole genome shotgun (WGS) entry which is preliminary data.</text>
</comment>
<evidence type="ECO:0000313" key="2">
    <source>
        <dbReference type="Proteomes" id="UP000269352"/>
    </source>
</evidence>
<evidence type="ECO:0000313" key="1">
    <source>
        <dbReference type="EMBL" id="GBR74087.1"/>
    </source>
</evidence>
<protein>
    <submittedName>
        <fullName evidence="1">Uncharacterized protein</fullName>
    </submittedName>
</protein>
<organism evidence="1 2">
    <name type="scientific">Termititenax aidoneus</name>
    <dbReference type="NCBI Taxonomy" id="2218524"/>
    <lineage>
        <taxon>Bacteria</taxon>
        <taxon>Bacillati</taxon>
        <taxon>Candidatus Margulisiibacteriota</taxon>
        <taxon>Candidatus Termititenacia</taxon>
        <taxon>Candidatus Termititenacales</taxon>
        <taxon>Candidatus Termititenacaceae</taxon>
        <taxon>Candidatus Termititenax</taxon>
    </lineage>
</organism>
<accession>A0A388TCJ5</accession>
<dbReference type="EMBL" id="BGZN01000029">
    <property type="protein sequence ID" value="GBR74087.1"/>
    <property type="molecule type" value="Genomic_DNA"/>
</dbReference>